<dbReference type="GO" id="GO:0006269">
    <property type="term" value="P:DNA replication, synthesis of primer"/>
    <property type="evidence" value="ECO:0007669"/>
    <property type="project" value="UniProtKB-KW"/>
</dbReference>
<dbReference type="SUPFAM" id="SSF57783">
    <property type="entry name" value="Zinc beta-ribbon"/>
    <property type="match status" value="1"/>
</dbReference>
<keyword evidence="2" id="KW-0639">Primosome</keyword>
<dbReference type="PANTHER" id="PTHR30313">
    <property type="entry name" value="DNA PRIMASE"/>
    <property type="match status" value="1"/>
</dbReference>
<accession>A0A376C0A2</accession>
<evidence type="ECO:0000256" key="3">
    <source>
        <dbReference type="ARBA" id="ARBA00022679"/>
    </source>
</evidence>
<dbReference type="GO" id="GO:1990077">
    <property type="term" value="C:primosome complex"/>
    <property type="evidence" value="ECO:0007669"/>
    <property type="project" value="UniProtKB-KW"/>
</dbReference>
<organism evidence="14 15">
    <name type="scientific">Bergeyella zoohelcum</name>
    <dbReference type="NCBI Taxonomy" id="1015"/>
    <lineage>
        <taxon>Bacteria</taxon>
        <taxon>Pseudomonadati</taxon>
        <taxon>Bacteroidota</taxon>
        <taxon>Flavobacteriia</taxon>
        <taxon>Flavobacteriales</taxon>
        <taxon>Weeksellaceae</taxon>
        <taxon>Bergeyella</taxon>
    </lineage>
</organism>
<keyword evidence="5" id="KW-0235">DNA replication</keyword>
<keyword evidence="10" id="KW-0238">DNA-binding</keyword>
<dbReference type="Proteomes" id="UP000255515">
    <property type="component" value="Unassembled WGS sequence"/>
</dbReference>
<dbReference type="EMBL" id="UFTJ01000001">
    <property type="protein sequence ID" value="SSZ47164.1"/>
    <property type="molecule type" value="Genomic_DNA"/>
</dbReference>
<dbReference type="InterPro" id="IPR002694">
    <property type="entry name" value="Znf_CHC2"/>
</dbReference>
<dbReference type="Pfam" id="PF08275">
    <property type="entry name" value="DNAG_N"/>
    <property type="match status" value="1"/>
</dbReference>
<feature type="region of interest" description="Disordered" evidence="12">
    <location>
        <begin position="1040"/>
        <end position="1071"/>
    </location>
</feature>
<evidence type="ECO:0000313" key="14">
    <source>
        <dbReference type="EMBL" id="SSZ47164.1"/>
    </source>
</evidence>
<evidence type="ECO:0000256" key="10">
    <source>
        <dbReference type="ARBA" id="ARBA00023125"/>
    </source>
</evidence>
<dbReference type="SMART" id="SM00493">
    <property type="entry name" value="TOPRIM"/>
    <property type="match status" value="1"/>
</dbReference>
<dbReference type="InterPro" id="IPR006171">
    <property type="entry name" value="TOPRIM_dom"/>
</dbReference>
<dbReference type="AlphaFoldDB" id="A0A376C0A2"/>
<dbReference type="Gene3D" id="3.90.580.10">
    <property type="entry name" value="Zinc finger, CHC2-type domain"/>
    <property type="match status" value="1"/>
</dbReference>
<dbReference type="NCBIfam" id="TIGR01391">
    <property type="entry name" value="dnaG"/>
    <property type="match status" value="1"/>
</dbReference>
<keyword evidence="1" id="KW-0240">DNA-directed RNA polymerase</keyword>
<evidence type="ECO:0000256" key="4">
    <source>
        <dbReference type="ARBA" id="ARBA00022695"/>
    </source>
</evidence>
<dbReference type="Pfam" id="PF13155">
    <property type="entry name" value="Toprim_2"/>
    <property type="match status" value="1"/>
</dbReference>
<dbReference type="Pfam" id="PF01807">
    <property type="entry name" value="Zn_ribbon_DnaG"/>
    <property type="match status" value="1"/>
</dbReference>
<dbReference type="GO" id="GO:0000428">
    <property type="term" value="C:DNA-directed RNA polymerase complex"/>
    <property type="evidence" value="ECO:0007669"/>
    <property type="project" value="UniProtKB-KW"/>
</dbReference>
<evidence type="ECO:0000256" key="8">
    <source>
        <dbReference type="ARBA" id="ARBA00022833"/>
    </source>
</evidence>
<dbReference type="InterPro" id="IPR006295">
    <property type="entry name" value="DNA_primase_DnaG"/>
</dbReference>
<proteinExistence type="predicted"/>
<evidence type="ECO:0000256" key="1">
    <source>
        <dbReference type="ARBA" id="ARBA00022478"/>
    </source>
</evidence>
<name>A0A376C0A2_9FLAO</name>
<dbReference type="GO" id="GO:0008270">
    <property type="term" value="F:zinc ion binding"/>
    <property type="evidence" value="ECO:0007669"/>
    <property type="project" value="UniProtKB-KW"/>
</dbReference>
<evidence type="ECO:0000259" key="13">
    <source>
        <dbReference type="PROSITE" id="PS50880"/>
    </source>
</evidence>
<keyword evidence="6" id="KW-0479">Metal-binding</keyword>
<keyword evidence="8" id="KW-0862">Zinc</keyword>
<evidence type="ECO:0000256" key="9">
    <source>
        <dbReference type="ARBA" id="ARBA00022842"/>
    </source>
</evidence>
<evidence type="ECO:0000256" key="5">
    <source>
        <dbReference type="ARBA" id="ARBA00022705"/>
    </source>
</evidence>
<dbReference type="InterPro" id="IPR050219">
    <property type="entry name" value="DnaG_primase"/>
</dbReference>
<dbReference type="InterPro" id="IPR037068">
    <property type="entry name" value="DNA_primase_core_N_sf"/>
</dbReference>
<dbReference type="PROSITE" id="PS50880">
    <property type="entry name" value="TOPRIM"/>
    <property type="match status" value="1"/>
</dbReference>
<evidence type="ECO:0000256" key="6">
    <source>
        <dbReference type="ARBA" id="ARBA00022723"/>
    </source>
</evidence>
<gene>
    <name evidence="14" type="primary">dnaG_1</name>
    <name evidence="14" type="ORF">NCTC11661_00830</name>
</gene>
<reference evidence="14 15" key="1">
    <citation type="submission" date="2018-06" db="EMBL/GenBank/DDBJ databases">
        <authorList>
            <consortium name="Pathogen Informatics"/>
            <person name="Doyle S."/>
        </authorList>
    </citation>
    <scope>NUCLEOTIDE SEQUENCE [LARGE SCALE GENOMIC DNA]</scope>
    <source>
        <strain evidence="14 15">NCTC11661</strain>
    </source>
</reference>
<evidence type="ECO:0000256" key="11">
    <source>
        <dbReference type="ARBA" id="ARBA00023163"/>
    </source>
</evidence>
<keyword evidence="4 14" id="KW-0548">Nucleotidyltransferase</keyword>
<dbReference type="SMART" id="SM00400">
    <property type="entry name" value="ZnF_CHCC"/>
    <property type="match status" value="1"/>
</dbReference>
<keyword evidence="11" id="KW-0804">Transcription</keyword>
<dbReference type="InterPro" id="IPR013264">
    <property type="entry name" value="DNAG_N"/>
</dbReference>
<keyword evidence="9" id="KW-0460">Magnesium</keyword>
<dbReference type="SUPFAM" id="SSF56731">
    <property type="entry name" value="DNA primase core"/>
    <property type="match status" value="1"/>
</dbReference>
<dbReference type="InterPro" id="IPR036977">
    <property type="entry name" value="DNA_primase_Znf_CHC2"/>
</dbReference>
<keyword evidence="3 14" id="KW-0808">Transferase</keyword>
<evidence type="ECO:0000256" key="2">
    <source>
        <dbReference type="ARBA" id="ARBA00022515"/>
    </source>
</evidence>
<dbReference type="Gene3D" id="3.90.980.10">
    <property type="entry name" value="DNA primase, catalytic core, N-terminal domain"/>
    <property type="match status" value="1"/>
</dbReference>
<evidence type="ECO:0000313" key="15">
    <source>
        <dbReference type="Proteomes" id="UP000255515"/>
    </source>
</evidence>
<dbReference type="Gene3D" id="3.40.1360.10">
    <property type="match status" value="1"/>
</dbReference>
<dbReference type="GO" id="GO:0003677">
    <property type="term" value="F:DNA binding"/>
    <property type="evidence" value="ECO:0007669"/>
    <property type="project" value="UniProtKB-KW"/>
</dbReference>
<dbReference type="CDD" id="cd03364">
    <property type="entry name" value="TOPRIM_DnaG_primases"/>
    <property type="match status" value="1"/>
</dbReference>
<dbReference type="RefSeq" id="WP_002686428.1">
    <property type="nucleotide sequence ID" value="NZ_UFTJ01000001.1"/>
</dbReference>
<evidence type="ECO:0000256" key="12">
    <source>
        <dbReference type="SAM" id="MobiDB-lite"/>
    </source>
</evidence>
<sequence length="1071" mass="122495">MPLIAQDFIDNVLRDVDILSVLQHLGIEVEKKGAKFFCKSPFGEEKTASCLINVSTNTFKDFSTGKFGDAVSLIKEVQGKTYPEAIQVLAELQHKTVVYEKQELTKEQVQRRNRQKDLRKFLAGLEKKFREELQRLPKSHPAWKEIEKRGYTSDELIEWGIGFAPGNNFMYQLFSEFGGVEIGKALGLINDKNQDKLWNRLVYPLYNARNEILGFASRDLSGRENAVKWMNPSDNELYNKSRELYGFHTGRNAIAKRNKCWIVEGYNDVIAWHKFGLENTVAVCGTALTEHHLQLIGKLTKKVVLCYDNDKGGNQAISRSLPLLIGQGFSVEVCRLPDNLDPDDYSREMDEPIAANGLEASLQPYLINGYEYLLQEKVQGDELDKINGIKTVIDIISKISDTMLREVYVEKLTKFSKQKQSVIRSLIQEKDSEHIRKENEKSDDYLLPKRVNTPIEILEPVIKKYGLFVSDDEIYFSDGENVFGQTTFSSISNFSIEILQHMNDDAFPMKLLRVRNIHGEERIFDVPANTLNAPQRFKDALTNNGNYQFRGNQAQLDRLAAYLYDKMGIGRKVDVLGWNAEGFYCWNNTVTIPGQTSTPIDKNGIFHFDGHTYYVPSANEIYRSNPYKFAQQKRITLHSASVTMEKYLDQMKKVHREFAIVGMLFAFAAAHQDLIVNIAKGFPIYFLYGPPSTGKDELYGCIKKMFGIAKTDFINLENKQSTGKAKLRSFAEFSNMVVHLSEYVNGDKEIDGMLKGIWDRGSYKRATMDSKVSTDSTPILCAALVTGNQSPTDDAVLTRVLYGEMTKNQFTVEEKQAFEELENMTTEGITAYMNKVIWHRPLFEAKFADKFNMYKKVLSKREAFAGAIDRIITNYSILGATHEILKETNDVIFPFTTQEMLETFDVLVSNLKRKLDASNLSNKFWDVFLACISYGNETQKLRLDVHLDIDSQYLYLRFTDVYNRIQTEWFPRFSESCPNKTTISEHLKQSKEFVEVKKSHRFGTQYNTSAFVFDLSKIDNRESIEFALNLQREATSFAETGMQPLPFGDSPATPHLNKDERDSSADSRPPF</sequence>
<dbReference type="GO" id="GO:0003899">
    <property type="term" value="F:DNA-directed RNA polymerase activity"/>
    <property type="evidence" value="ECO:0007669"/>
    <property type="project" value="InterPro"/>
</dbReference>
<feature type="compositionally biased region" description="Basic and acidic residues" evidence="12">
    <location>
        <begin position="1056"/>
        <end position="1065"/>
    </location>
</feature>
<dbReference type="GO" id="GO:0005737">
    <property type="term" value="C:cytoplasm"/>
    <property type="evidence" value="ECO:0007669"/>
    <property type="project" value="TreeGrafter"/>
</dbReference>
<keyword evidence="7" id="KW-0863">Zinc-finger</keyword>
<feature type="domain" description="Toprim" evidence="13">
    <location>
        <begin position="258"/>
        <end position="337"/>
    </location>
</feature>
<dbReference type="InterPro" id="IPR034151">
    <property type="entry name" value="TOPRIM_DnaG_bac"/>
</dbReference>
<protein>
    <submittedName>
        <fullName evidence="14">DNA primase</fullName>
        <ecNumber evidence="14">2.7.7.-</ecNumber>
    </submittedName>
</protein>
<evidence type="ECO:0000256" key="7">
    <source>
        <dbReference type="ARBA" id="ARBA00022771"/>
    </source>
</evidence>
<dbReference type="PANTHER" id="PTHR30313:SF2">
    <property type="entry name" value="DNA PRIMASE"/>
    <property type="match status" value="1"/>
</dbReference>
<dbReference type="EC" id="2.7.7.-" evidence="14"/>